<evidence type="ECO:0000313" key="3">
    <source>
        <dbReference type="Proteomes" id="UP000812966"/>
    </source>
</evidence>
<dbReference type="AlphaFoldDB" id="A0A8K0NR68"/>
<reference evidence="2" key="1">
    <citation type="submission" date="2020-04" db="EMBL/GenBank/DDBJ databases">
        <title>Analysis of mating type loci in Filobasidium floriforme.</title>
        <authorList>
            <person name="Nowrousian M."/>
        </authorList>
    </citation>
    <scope>NUCLEOTIDE SEQUENCE</scope>
    <source>
        <strain evidence="2">CBS 6242</strain>
    </source>
</reference>
<accession>A0A8K0NR68</accession>
<sequence length="363" mass="41230">MSSVMNTQPVLHTPGYIYTSASQDIAFSPLAYEHALDFKPLTTGSLLDETFGRRILNNFERIIGDSTGQIGLVVISESTGRLILKRLADAEFLIATNSYQYRQNVMNGVWVHGAEAYPQRLCGISFNTSLPSHLSTWEKTRAVFDYMSRYGVVGHIRSFKPATDERTQEEKNDDDEESARTGIPLDSVNFTVWYRSYWSHQQVKKIAKSQKPHKVPFMLSRRFEEVVKVVNWAKTAIEKPEPAAPTPLPGLTLGSIASGSGTSGLIEAAPRSTRRNRKRYRGKRVKRLAESVIAQPSMIIEDETTNNRPKFSEEAYNPLPWIDDWLATLGDDREHWMEVVKQERTEARFRRWREECGIGTGAK</sequence>
<evidence type="ECO:0000313" key="2">
    <source>
        <dbReference type="EMBL" id="KAG7549044.1"/>
    </source>
</evidence>
<dbReference type="Proteomes" id="UP000812966">
    <property type="component" value="Unassembled WGS sequence"/>
</dbReference>
<feature type="region of interest" description="Disordered" evidence="1">
    <location>
        <begin position="161"/>
        <end position="181"/>
    </location>
</feature>
<keyword evidence="3" id="KW-1185">Reference proteome</keyword>
<organism evidence="2 3">
    <name type="scientific">Filobasidium floriforme</name>
    <dbReference type="NCBI Taxonomy" id="5210"/>
    <lineage>
        <taxon>Eukaryota</taxon>
        <taxon>Fungi</taxon>
        <taxon>Dikarya</taxon>
        <taxon>Basidiomycota</taxon>
        <taxon>Agaricomycotina</taxon>
        <taxon>Tremellomycetes</taxon>
        <taxon>Filobasidiales</taxon>
        <taxon>Filobasidiaceae</taxon>
        <taxon>Filobasidium</taxon>
    </lineage>
</organism>
<evidence type="ECO:0000256" key="1">
    <source>
        <dbReference type="SAM" id="MobiDB-lite"/>
    </source>
</evidence>
<dbReference type="EMBL" id="JABELV010000054">
    <property type="protein sequence ID" value="KAG7549044.1"/>
    <property type="molecule type" value="Genomic_DNA"/>
</dbReference>
<proteinExistence type="predicted"/>
<gene>
    <name evidence="2" type="ORF">FFLO_03080</name>
</gene>
<name>A0A8K0NR68_9TREE</name>
<protein>
    <submittedName>
        <fullName evidence="2">Uncharacterized protein</fullName>
    </submittedName>
</protein>
<comment type="caution">
    <text evidence="2">The sequence shown here is derived from an EMBL/GenBank/DDBJ whole genome shotgun (WGS) entry which is preliminary data.</text>
</comment>